<feature type="transmembrane region" description="Helical" evidence="7">
    <location>
        <begin position="414"/>
        <end position="431"/>
    </location>
</feature>
<evidence type="ECO:0000313" key="9">
    <source>
        <dbReference type="Proteomes" id="UP000007796"/>
    </source>
</evidence>
<dbReference type="PANTHER" id="PTHR13285:SF18">
    <property type="entry name" value="PROTEIN-CYSTEINE N-PALMITOYLTRANSFERASE RASP"/>
    <property type="match status" value="1"/>
</dbReference>
<feature type="transmembrane region" description="Helical" evidence="7">
    <location>
        <begin position="72"/>
        <end position="91"/>
    </location>
</feature>
<dbReference type="PANTHER" id="PTHR13285">
    <property type="entry name" value="ACYLTRANSFERASE"/>
    <property type="match status" value="1"/>
</dbReference>
<dbReference type="GO" id="GO:0006506">
    <property type="term" value="P:GPI anchor biosynthetic process"/>
    <property type="evidence" value="ECO:0007669"/>
    <property type="project" value="TreeGrafter"/>
</dbReference>
<dbReference type="HOGENOM" id="CLU_021430_1_1_1"/>
<dbReference type="InParanoid" id="F0XN36"/>
<evidence type="ECO:0000256" key="7">
    <source>
        <dbReference type="SAM" id="Phobius"/>
    </source>
</evidence>
<feature type="region of interest" description="Disordered" evidence="6">
    <location>
        <begin position="335"/>
        <end position="354"/>
    </location>
</feature>
<dbReference type="InterPro" id="IPR051085">
    <property type="entry name" value="MB_O-acyltransferase"/>
</dbReference>
<accession>F0XN36</accession>
<reference evidence="8 9" key="1">
    <citation type="journal article" date="2011" name="Proc. Natl. Acad. Sci. U.S.A.">
        <title>Genome and transcriptome analyses of the mountain pine beetle-fungal symbiont Grosmannia clavigera, a lodgepole pine pathogen.</title>
        <authorList>
            <person name="DiGuistini S."/>
            <person name="Wang Y."/>
            <person name="Liao N.Y."/>
            <person name="Taylor G."/>
            <person name="Tanguay P."/>
            <person name="Feau N."/>
            <person name="Henrissat B."/>
            <person name="Chan S.K."/>
            <person name="Hesse-Orce U."/>
            <person name="Alamouti S.M."/>
            <person name="Tsui C.K.M."/>
            <person name="Docking R.T."/>
            <person name="Levasseur A."/>
            <person name="Haridas S."/>
            <person name="Robertson G."/>
            <person name="Birol I."/>
            <person name="Holt R.A."/>
            <person name="Marra M.A."/>
            <person name="Hamelin R.C."/>
            <person name="Hirst M."/>
            <person name="Jones S.J.M."/>
            <person name="Bohlmann J."/>
            <person name="Breuil C."/>
        </authorList>
    </citation>
    <scope>NUCLEOTIDE SEQUENCE [LARGE SCALE GENOMIC DNA]</scope>
    <source>
        <strain evidence="9">kw1407 / UAMH 11150</strain>
    </source>
</reference>
<dbReference type="Proteomes" id="UP000007796">
    <property type="component" value="Unassembled WGS sequence"/>
</dbReference>
<feature type="region of interest" description="Disordered" evidence="6">
    <location>
        <begin position="159"/>
        <end position="178"/>
    </location>
</feature>
<evidence type="ECO:0000256" key="3">
    <source>
        <dbReference type="ARBA" id="ARBA00022692"/>
    </source>
</evidence>
<dbReference type="GeneID" id="25974964"/>
<evidence type="ECO:0000256" key="6">
    <source>
        <dbReference type="SAM" id="MobiDB-lite"/>
    </source>
</evidence>
<feature type="transmembrane region" description="Helical" evidence="7">
    <location>
        <begin position="451"/>
        <end position="469"/>
    </location>
</feature>
<dbReference type="AlphaFoldDB" id="F0XN36"/>
<evidence type="ECO:0000313" key="8">
    <source>
        <dbReference type="EMBL" id="EFX00939.1"/>
    </source>
</evidence>
<dbReference type="EMBL" id="GL629795">
    <property type="protein sequence ID" value="EFX00939.1"/>
    <property type="molecule type" value="Genomic_DNA"/>
</dbReference>
<keyword evidence="3 7" id="KW-0812">Transmembrane</keyword>
<feature type="compositionally biased region" description="Polar residues" evidence="6">
    <location>
        <begin position="159"/>
        <end position="170"/>
    </location>
</feature>
<feature type="transmembrane region" description="Helical" evidence="7">
    <location>
        <begin position="193"/>
        <end position="216"/>
    </location>
</feature>
<feature type="transmembrane region" description="Helical" evidence="7">
    <location>
        <begin position="374"/>
        <end position="393"/>
    </location>
</feature>
<dbReference type="RefSeq" id="XP_014170421.1">
    <property type="nucleotide sequence ID" value="XM_014314946.1"/>
</dbReference>
<dbReference type="GO" id="GO:0008374">
    <property type="term" value="F:O-acyltransferase activity"/>
    <property type="evidence" value="ECO:0007669"/>
    <property type="project" value="TreeGrafter"/>
</dbReference>
<name>F0XN36_GROCL</name>
<feature type="transmembrane region" description="Helical" evidence="7">
    <location>
        <begin position="557"/>
        <end position="578"/>
    </location>
</feature>
<dbReference type="OrthoDB" id="420606at2759"/>
<evidence type="ECO:0000256" key="4">
    <source>
        <dbReference type="ARBA" id="ARBA00022989"/>
    </source>
</evidence>
<keyword evidence="5 7" id="KW-0472">Membrane</keyword>
<dbReference type="GO" id="GO:0005783">
    <property type="term" value="C:endoplasmic reticulum"/>
    <property type="evidence" value="ECO:0007669"/>
    <property type="project" value="TreeGrafter"/>
</dbReference>
<feature type="transmembrane region" description="Helical" evidence="7">
    <location>
        <begin position="590"/>
        <end position="614"/>
    </location>
</feature>
<comment type="similarity">
    <text evidence="2">Belongs to the membrane-bound acyltransferase family.</text>
</comment>
<sequence>MGFLRVLRSVYDVDTLDTRFTTPSTVPYRAAVADRYDNGNDSSVAADDSKISSVRAEISKRAEPSKWRSPEYLLYIILISIAMPFMFWIPYSVSRPPLTAEASDPRYSKYESKLAPGWIPGRKIDISDSQYHTFRTNLPFMAILLVFHPLLRRGWNAVNPNRQKATSPSARSPMPATEQADARLQQRLSFDHAFAYVFLVALHGISAAKVLLILYINYNIATALPRRYVPAVTWLFNISTLFANELASGYRLANVASLLTTGSWQTAMWQGDGAVDGSLVQWGHWLDSFGGVMSRWEVLFNLTVLRLISFNMDHYWSRASRGSSTLEVRNTPASSRSLFDTDAPKKKQLDPANLSERDRVSISAQPQDFSFRNYLAYIVYAPLYLTGPIITFNDFISQARYRSATIETRRTLQYAVRFLFCLLAMELVLHYDYVGAISQAAPLWSSYTPAQLSLLSYFNLHVIWLKLLLPWRLFRLWALLDGVDAPENMLRCVSNNYSTLSFWRAWHRSFNRWLVRYIWIPLGGSNFRSWRGVVRSLLTYVLVFTFVALWHDIQLRLLIWGWLVVLFFVPEVAATYLFPRRRWEAHLTAYRMLCCAGAVINVLMMMSANLVGFAVGWDGLQNIIYGILHDWPGVLFFVVACSVLFFGVQVMFEIRQTELRRGILLKC</sequence>
<feature type="transmembrane region" description="Helical" evidence="7">
    <location>
        <begin position="532"/>
        <end position="551"/>
    </location>
</feature>
<keyword evidence="9" id="KW-1185">Reference proteome</keyword>
<dbReference type="Pfam" id="PF03062">
    <property type="entry name" value="MBOAT"/>
    <property type="match status" value="1"/>
</dbReference>
<gene>
    <name evidence="8" type="ORF">CMQ_2020</name>
</gene>
<evidence type="ECO:0000256" key="2">
    <source>
        <dbReference type="ARBA" id="ARBA00010323"/>
    </source>
</evidence>
<feature type="compositionally biased region" description="Basic and acidic residues" evidence="6">
    <location>
        <begin position="342"/>
        <end position="354"/>
    </location>
</feature>
<comment type="subcellular location">
    <subcellularLocation>
        <location evidence="1">Membrane</location>
        <topology evidence="1">Multi-pass membrane protein</topology>
    </subcellularLocation>
</comment>
<feature type="transmembrane region" description="Helical" evidence="7">
    <location>
        <begin position="634"/>
        <end position="652"/>
    </location>
</feature>
<dbReference type="STRING" id="655863.F0XN36"/>
<dbReference type="eggNOG" id="KOG3860">
    <property type="taxonomic scope" value="Eukaryota"/>
</dbReference>
<organism evidence="9">
    <name type="scientific">Grosmannia clavigera (strain kw1407 / UAMH 11150)</name>
    <name type="common">Blue stain fungus</name>
    <name type="synonym">Graphiocladiella clavigera</name>
    <dbReference type="NCBI Taxonomy" id="655863"/>
    <lineage>
        <taxon>Eukaryota</taxon>
        <taxon>Fungi</taxon>
        <taxon>Dikarya</taxon>
        <taxon>Ascomycota</taxon>
        <taxon>Pezizomycotina</taxon>
        <taxon>Sordariomycetes</taxon>
        <taxon>Sordariomycetidae</taxon>
        <taxon>Ophiostomatales</taxon>
        <taxon>Ophiostomataceae</taxon>
        <taxon>Leptographium</taxon>
    </lineage>
</organism>
<dbReference type="FunCoup" id="F0XN36">
    <property type="interactions" value="126"/>
</dbReference>
<keyword evidence="4 7" id="KW-1133">Transmembrane helix</keyword>
<dbReference type="GO" id="GO:0016020">
    <property type="term" value="C:membrane"/>
    <property type="evidence" value="ECO:0007669"/>
    <property type="project" value="UniProtKB-SubCell"/>
</dbReference>
<protein>
    <submittedName>
        <fullName evidence="8">Glycerol/H+ symporter</fullName>
    </submittedName>
</protein>
<proteinExistence type="inferred from homology"/>
<evidence type="ECO:0000256" key="1">
    <source>
        <dbReference type="ARBA" id="ARBA00004141"/>
    </source>
</evidence>
<evidence type="ECO:0000256" key="5">
    <source>
        <dbReference type="ARBA" id="ARBA00023136"/>
    </source>
</evidence>
<dbReference type="InterPro" id="IPR004299">
    <property type="entry name" value="MBOAT_fam"/>
</dbReference>